<dbReference type="PANTHER" id="PTHR19303:SF74">
    <property type="entry name" value="POGO TRANSPOSABLE ELEMENT WITH KRAB DOMAIN"/>
    <property type="match status" value="1"/>
</dbReference>
<dbReference type="Pfam" id="PF03184">
    <property type="entry name" value="DDE_1"/>
    <property type="match status" value="1"/>
</dbReference>
<evidence type="ECO:0000313" key="3">
    <source>
        <dbReference type="EMBL" id="EAT87427.1"/>
    </source>
</evidence>
<dbReference type="InterPro" id="IPR004875">
    <property type="entry name" value="DDE_SF_endonuclease_dom"/>
</dbReference>
<evidence type="ECO:0000259" key="2">
    <source>
        <dbReference type="Pfam" id="PF03184"/>
    </source>
</evidence>
<evidence type="ECO:0000256" key="1">
    <source>
        <dbReference type="SAM" id="MobiDB-lite"/>
    </source>
</evidence>
<organism evidence="3 4">
    <name type="scientific">Phaeosphaeria nodorum (strain SN15 / ATCC MYA-4574 / FGSC 10173)</name>
    <name type="common">Glume blotch fungus</name>
    <name type="synonym">Parastagonospora nodorum</name>
    <dbReference type="NCBI Taxonomy" id="321614"/>
    <lineage>
        <taxon>Eukaryota</taxon>
        <taxon>Fungi</taxon>
        <taxon>Dikarya</taxon>
        <taxon>Ascomycota</taxon>
        <taxon>Pezizomycotina</taxon>
        <taxon>Dothideomycetes</taxon>
        <taxon>Pleosporomycetidae</taxon>
        <taxon>Pleosporales</taxon>
        <taxon>Pleosporineae</taxon>
        <taxon>Phaeosphaeriaceae</taxon>
        <taxon>Parastagonospora</taxon>
    </lineage>
</organism>
<dbReference type="GO" id="GO:0005634">
    <property type="term" value="C:nucleus"/>
    <property type="evidence" value="ECO:0000318"/>
    <property type="project" value="GO_Central"/>
</dbReference>
<dbReference type="GO" id="GO:0003677">
    <property type="term" value="F:DNA binding"/>
    <property type="evidence" value="ECO:0000318"/>
    <property type="project" value="GO_Central"/>
</dbReference>
<dbReference type="PANTHER" id="PTHR19303">
    <property type="entry name" value="TRANSPOSON"/>
    <property type="match status" value="1"/>
</dbReference>
<feature type="compositionally biased region" description="Basic and acidic residues" evidence="1">
    <location>
        <begin position="261"/>
        <end position="270"/>
    </location>
</feature>
<reference evidence="4" key="1">
    <citation type="journal article" date="2007" name="Plant Cell">
        <title>Dothideomycete-plant interactions illuminated by genome sequencing and EST analysis of the wheat pathogen Stagonospora nodorum.</title>
        <authorList>
            <person name="Hane J.K."/>
            <person name="Lowe R.G."/>
            <person name="Solomon P.S."/>
            <person name="Tan K.C."/>
            <person name="Schoch C.L."/>
            <person name="Spatafora J.W."/>
            <person name="Crous P.W."/>
            <person name="Kodira C."/>
            <person name="Birren B.W."/>
            <person name="Galagan J.E."/>
            <person name="Torriani S.F."/>
            <person name="McDonald B.A."/>
            <person name="Oliver R.P."/>
        </authorList>
    </citation>
    <scope>NUCLEOTIDE SEQUENCE [LARGE SCALE GENOMIC DNA]</scope>
    <source>
        <strain evidence="4">SN15 / ATCC MYA-4574 / FGSC 10173</strain>
    </source>
</reference>
<gene>
    <name evidence="3" type="ORF">SNOG_05036</name>
</gene>
<dbReference type="EMBL" id="CH445331">
    <property type="protein sequence ID" value="EAT87427.1"/>
    <property type="molecule type" value="Genomic_DNA"/>
</dbReference>
<accession>Q0UT78</accession>
<name>Q0UT78_PHANO</name>
<proteinExistence type="predicted"/>
<sequence>MYGTSTSYFALLHAKIREYNLNERNIYNIDKGFCVGRETCSKQASKERIAALQDGNRKWVTLLACVCASGEALPPALIHQGIAGIQSSWTDEVEAGKHQIFFSNSPSGWTNDHLGLAWLEQVFDRHTKAKARRGWRLLILGGHGGHLTPDFIDYCDASRILLAIYPPQSTHSLQPLDVVLFSPLPRNYTAQLGRRTQRSQGLTRTTQCDFFNNFWAAWSSTMRPDAILKSFEATGVWPMEADAVLKRFNDHPERQDEDSEVRDNGDGDSGNKLRKFLDAAVADKAKVEAKRLSQSIHLLQVNDDFLHDQNAGLQEELNAKKSRSQVAVPSIFNSSKGIISLHFVTI</sequence>
<evidence type="ECO:0000313" key="4">
    <source>
        <dbReference type="Proteomes" id="UP000001055"/>
    </source>
</evidence>
<dbReference type="GeneID" id="5972323"/>
<dbReference type="VEuPathDB" id="FungiDB:JI435_014140"/>
<dbReference type="AlphaFoldDB" id="Q0UT78"/>
<dbReference type="InParanoid" id="Q0UT78"/>
<feature type="domain" description="DDE-1" evidence="2">
    <location>
        <begin position="57"/>
        <end position="231"/>
    </location>
</feature>
<dbReference type="RefSeq" id="XP_001795448.1">
    <property type="nucleotide sequence ID" value="XM_001795396.1"/>
</dbReference>
<protein>
    <recommendedName>
        <fullName evidence="2">DDE-1 domain-containing protein</fullName>
    </recommendedName>
</protein>
<dbReference type="OMA" id="AYECANG"/>
<dbReference type="InterPro" id="IPR050863">
    <property type="entry name" value="CenT-Element_Derived"/>
</dbReference>
<feature type="region of interest" description="Disordered" evidence="1">
    <location>
        <begin position="251"/>
        <end position="270"/>
    </location>
</feature>
<dbReference type="Proteomes" id="UP000001055">
    <property type="component" value="Unassembled WGS sequence"/>
</dbReference>
<dbReference type="KEGG" id="pno:SNOG_05036"/>